<evidence type="ECO:0000313" key="2">
    <source>
        <dbReference type="Proteomes" id="UP000887013"/>
    </source>
</evidence>
<reference evidence="1" key="1">
    <citation type="submission" date="2020-08" db="EMBL/GenBank/DDBJ databases">
        <title>Multicomponent nature underlies the extraordinary mechanical properties of spider dragline silk.</title>
        <authorList>
            <person name="Kono N."/>
            <person name="Nakamura H."/>
            <person name="Mori M."/>
            <person name="Yoshida Y."/>
            <person name="Ohtoshi R."/>
            <person name="Malay A.D."/>
            <person name="Moran D.A.P."/>
            <person name="Tomita M."/>
            <person name="Numata K."/>
            <person name="Arakawa K."/>
        </authorList>
    </citation>
    <scope>NUCLEOTIDE SEQUENCE</scope>
</reference>
<dbReference type="EMBL" id="BMAW01030602">
    <property type="protein sequence ID" value="GFU17210.1"/>
    <property type="molecule type" value="Genomic_DNA"/>
</dbReference>
<dbReference type="Proteomes" id="UP000887013">
    <property type="component" value="Unassembled WGS sequence"/>
</dbReference>
<evidence type="ECO:0000313" key="1">
    <source>
        <dbReference type="EMBL" id="GFU17210.1"/>
    </source>
</evidence>
<proteinExistence type="predicted"/>
<keyword evidence="2" id="KW-1185">Reference proteome</keyword>
<organism evidence="1 2">
    <name type="scientific">Nephila pilipes</name>
    <name type="common">Giant wood spider</name>
    <name type="synonym">Nephila maculata</name>
    <dbReference type="NCBI Taxonomy" id="299642"/>
    <lineage>
        <taxon>Eukaryota</taxon>
        <taxon>Metazoa</taxon>
        <taxon>Ecdysozoa</taxon>
        <taxon>Arthropoda</taxon>
        <taxon>Chelicerata</taxon>
        <taxon>Arachnida</taxon>
        <taxon>Araneae</taxon>
        <taxon>Araneomorphae</taxon>
        <taxon>Entelegynae</taxon>
        <taxon>Araneoidea</taxon>
        <taxon>Nephilidae</taxon>
        <taxon>Nephila</taxon>
    </lineage>
</organism>
<protein>
    <submittedName>
        <fullName evidence="1">Uncharacterized protein</fullName>
    </submittedName>
</protein>
<gene>
    <name evidence="1" type="ORF">NPIL_688841</name>
</gene>
<name>A0A8X6QJN4_NEPPI</name>
<comment type="caution">
    <text evidence="1">The sequence shown here is derived from an EMBL/GenBank/DDBJ whole genome shotgun (WGS) entry which is preliminary data.</text>
</comment>
<dbReference type="AlphaFoldDB" id="A0A8X6QJN4"/>
<accession>A0A8X6QJN4</accession>
<sequence>MRWKFINCVIPLDQQYESTEEHTLYLTLHGNKKLHLKEGIMEQKVCCSFQPFRDEPYVLSRKEQNTMNQIKETKTAKETHWKCEVAELKAERDMIKMERDVLKTKEIEWKTKLDSLLIKIVRLKRNMMNVISNILISLFG</sequence>